<gene>
    <name evidence="8" type="ORF">PAPOLLO_LOCUS24108</name>
</gene>
<evidence type="ECO:0000313" key="9">
    <source>
        <dbReference type="Proteomes" id="UP000691718"/>
    </source>
</evidence>
<dbReference type="Proteomes" id="UP000691718">
    <property type="component" value="Unassembled WGS sequence"/>
</dbReference>
<dbReference type="AlphaFoldDB" id="A0A8S3Y3N7"/>
<organism evidence="8 9">
    <name type="scientific">Parnassius apollo</name>
    <name type="common">Apollo butterfly</name>
    <name type="synonym">Papilio apollo</name>
    <dbReference type="NCBI Taxonomy" id="110799"/>
    <lineage>
        <taxon>Eukaryota</taxon>
        <taxon>Metazoa</taxon>
        <taxon>Ecdysozoa</taxon>
        <taxon>Arthropoda</taxon>
        <taxon>Hexapoda</taxon>
        <taxon>Insecta</taxon>
        <taxon>Pterygota</taxon>
        <taxon>Neoptera</taxon>
        <taxon>Endopterygota</taxon>
        <taxon>Lepidoptera</taxon>
        <taxon>Glossata</taxon>
        <taxon>Ditrysia</taxon>
        <taxon>Papilionoidea</taxon>
        <taxon>Papilionidae</taxon>
        <taxon>Parnassiinae</taxon>
        <taxon>Parnassini</taxon>
        <taxon>Parnassius</taxon>
        <taxon>Parnassius</taxon>
    </lineage>
</organism>
<keyword evidence="1" id="KW-0479">Metal-binding</keyword>
<evidence type="ECO:0000256" key="1">
    <source>
        <dbReference type="ARBA" id="ARBA00022723"/>
    </source>
</evidence>
<evidence type="ECO:0000313" key="8">
    <source>
        <dbReference type="EMBL" id="CAG5048118.1"/>
    </source>
</evidence>
<accession>A0A8S3Y3N7</accession>
<feature type="compositionally biased region" description="Polar residues" evidence="6">
    <location>
        <begin position="670"/>
        <end position="682"/>
    </location>
</feature>
<keyword evidence="3" id="KW-0862">Zinc</keyword>
<evidence type="ECO:0000259" key="7">
    <source>
        <dbReference type="PROSITE" id="PS50016"/>
    </source>
</evidence>
<feature type="compositionally biased region" description="Low complexity" evidence="6">
    <location>
        <begin position="683"/>
        <end position="692"/>
    </location>
</feature>
<dbReference type="Pfam" id="PF00628">
    <property type="entry name" value="PHD"/>
    <property type="match status" value="1"/>
</dbReference>
<dbReference type="PANTHER" id="PTHR47510">
    <property type="entry name" value="REVERSE TRANSCRIPTASE DOMAIN-CONTAINING PROTEIN"/>
    <property type="match status" value="1"/>
</dbReference>
<dbReference type="EMBL" id="CAJQZP010001459">
    <property type="protein sequence ID" value="CAG5048118.1"/>
    <property type="molecule type" value="Genomic_DNA"/>
</dbReference>
<dbReference type="InterPro" id="IPR001965">
    <property type="entry name" value="Znf_PHD"/>
</dbReference>
<feature type="compositionally biased region" description="Low complexity" evidence="6">
    <location>
        <begin position="705"/>
        <end position="742"/>
    </location>
</feature>
<comment type="caution">
    <text evidence="8">The sequence shown here is derived from an EMBL/GenBank/DDBJ whole genome shotgun (WGS) entry which is preliminary data.</text>
</comment>
<evidence type="ECO:0000256" key="4">
    <source>
        <dbReference type="PROSITE-ProRule" id="PRU00146"/>
    </source>
</evidence>
<feature type="compositionally biased region" description="Polar residues" evidence="6">
    <location>
        <begin position="693"/>
        <end position="704"/>
    </location>
</feature>
<keyword evidence="9" id="KW-1185">Reference proteome</keyword>
<dbReference type="InterPro" id="IPR019786">
    <property type="entry name" value="Zinc_finger_PHD-type_CS"/>
</dbReference>
<proteinExistence type="predicted"/>
<dbReference type="SMART" id="SM00249">
    <property type="entry name" value="PHD"/>
    <property type="match status" value="1"/>
</dbReference>
<keyword evidence="2 4" id="KW-0863">Zinc-finger</keyword>
<feature type="region of interest" description="Disordered" evidence="6">
    <location>
        <begin position="670"/>
        <end position="742"/>
    </location>
</feature>
<feature type="domain" description="PHD-type" evidence="7">
    <location>
        <begin position="1"/>
        <end position="57"/>
    </location>
</feature>
<feature type="coiled-coil region" evidence="5">
    <location>
        <begin position="168"/>
        <end position="202"/>
    </location>
</feature>
<dbReference type="GO" id="GO:0008270">
    <property type="term" value="F:zinc ion binding"/>
    <property type="evidence" value="ECO:0007669"/>
    <property type="project" value="UniProtKB-KW"/>
</dbReference>
<reference evidence="8" key="1">
    <citation type="submission" date="2021-04" db="EMBL/GenBank/DDBJ databases">
        <authorList>
            <person name="Tunstrom K."/>
        </authorList>
    </citation>
    <scope>NUCLEOTIDE SEQUENCE</scope>
</reference>
<evidence type="ECO:0000256" key="6">
    <source>
        <dbReference type="SAM" id="MobiDB-lite"/>
    </source>
</evidence>
<dbReference type="OrthoDB" id="7488376at2759"/>
<dbReference type="PANTHER" id="PTHR47510:SF3">
    <property type="entry name" value="ENDO_EXONUCLEASE_PHOSPHATASE DOMAIN-CONTAINING PROTEIN"/>
    <property type="match status" value="1"/>
</dbReference>
<dbReference type="InterPro" id="IPR019787">
    <property type="entry name" value="Znf_PHD-finger"/>
</dbReference>
<protein>
    <submittedName>
        <fullName evidence="8">(apollo) hypothetical protein</fullName>
    </submittedName>
</protein>
<dbReference type="PROSITE" id="PS50016">
    <property type="entry name" value="ZF_PHD_2"/>
    <property type="match status" value="1"/>
</dbReference>
<name>A0A8S3Y3N7_PARAO</name>
<dbReference type="CDD" id="cd15489">
    <property type="entry name" value="PHD_SF"/>
    <property type="match status" value="1"/>
</dbReference>
<evidence type="ECO:0000256" key="5">
    <source>
        <dbReference type="SAM" id="Coils"/>
    </source>
</evidence>
<dbReference type="PROSITE" id="PS01359">
    <property type="entry name" value="ZF_PHD_1"/>
    <property type="match status" value="1"/>
</dbReference>
<evidence type="ECO:0000256" key="3">
    <source>
        <dbReference type="ARBA" id="ARBA00022833"/>
    </source>
</evidence>
<evidence type="ECO:0000256" key="2">
    <source>
        <dbReference type="ARBA" id="ARBA00022771"/>
    </source>
</evidence>
<keyword evidence="5" id="KW-0175">Coiled coil</keyword>
<sequence>MNCSACNKKLLRTDRYLACNHCRSKYHIECLNLSKEQFTALTTEYKSKWMCPSCSNITKRKQSNVNTPVQQTLVPLVEKPLNSPLENSSCSSTDSQLFSSNDDNLVTMGKISTLLDKKLNNYLSDFVESFRKALKDDVKNLVQAEMDSVVQQLKDDFTVTTNFICDEQSSLKQEIENKSHIIKHLESETLRFQKEINVLTNRLTSIEKISRSKNIEIQLVPESRNENPMLLFRNLCKTVNIQIDDENIHSCRRVAKYDISSERPRNILVTLINPRLRDQVLSACYRYNKANKDNPLNTNNIGLNCEKRKIYVTEHLSPEYIDSMTDAFYAELRNIIAKHTPMTKIDTNNYPVWFTPALRQSLEEKLKYHRRFKKYKNPRDYDTFSMLRNRCKKLIKNDYKNFVSSVESSLVDDTKFFWRFVNDKKNNANSIPKMMKYGNHTSSDEKEICELFSNYFSSVFANPEETILHSHNELSNRSNCTLSDITITPDHIQQKIAKLDQRKGSGPDGIPPLFIKKCGKELSNPLCIIFNASIKAALPNKESVVIAGRYISVSLMSFLTINRRTSPRYKMEVHYRIAFIISLHAIICDASSPTTKELRTGALLLPEKIIGGVIDIVHSHKNKPVSQPMNQPAPQGYPLQYPQYQQWNGQNNYQNPGLSSQYQGQYSNYVQQNGYQGPNYPQNGGSFSGNSGQMYPTYQGFSNVQGQNQGQYQSNYQQPNGQYQQTQFQAQQGTGQYQGQHNGQYYGQTTQVSQASGAGQFGGGSQGFQVPGGSQVSGGAPVPACVCKSWTKPQSELMKGSPVMEKIDKYQDQQ</sequence>